<evidence type="ECO:0000313" key="9">
    <source>
        <dbReference type="Proteomes" id="UP000320811"/>
    </source>
</evidence>
<feature type="transmembrane region" description="Helical" evidence="5">
    <location>
        <begin position="144"/>
        <end position="164"/>
    </location>
</feature>
<keyword evidence="5" id="KW-1133">Transmembrane helix</keyword>
<keyword evidence="3 4" id="KW-0408">Iron</keyword>
<dbReference type="Pfam" id="PF00034">
    <property type="entry name" value="Cytochrom_C"/>
    <property type="match status" value="1"/>
</dbReference>
<keyword evidence="2 4" id="KW-0479">Metal-binding</keyword>
<dbReference type="RefSeq" id="WP_186452432.1">
    <property type="nucleotide sequence ID" value="NZ_VIWO01000003.1"/>
</dbReference>
<dbReference type="AlphaFoldDB" id="A0A561PU98"/>
<dbReference type="InterPro" id="IPR036909">
    <property type="entry name" value="Cyt_c-like_dom_sf"/>
</dbReference>
<sequence>MKNKVIYFALLLLFPAFLRAADPVSGKKLFQARCASCHNVNKKLTGPALAGVENRRSLEWILSFVKSSQSMIKAGDKDALAVYNQNNQVTMPDHPDLSDDLIKDILAYVKEEAGKTPKDEAPFARPQQKQPHLMPLTIYNMPFMIAYIMLVIIIIILLIFLVNLKSYEKHMDDKRKE</sequence>
<keyword evidence="5" id="KW-0812">Transmembrane</keyword>
<evidence type="ECO:0000256" key="6">
    <source>
        <dbReference type="SAM" id="SignalP"/>
    </source>
</evidence>
<comment type="caution">
    <text evidence="8">The sequence shown here is derived from an EMBL/GenBank/DDBJ whole genome shotgun (WGS) entry which is preliminary data.</text>
</comment>
<evidence type="ECO:0000256" key="2">
    <source>
        <dbReference type="ARBA" id="ARBA00022723"/>
    </source>
</evidence>
<dbReference type="EMBL" id="VIWO01000003">
    <property type="protein sequence ID" value="TWF41694.1"/>
    <property type="molecule type" value="Genomic_DNA"/>
</dbReference>
<dbReference type="GO" id="GO:0046872">
    <property type="term" value="F:metal ion binding"/>
    <property type="evidence" value="ECO:0007669"/>
    <property type="project" value="UniProtKB-KW"/>
</dbReference>
<dbReference type="InterPro" id="IPR009056">
    <property type="entry name" value="Cyt_c-like_dom"/>
</dbReference>
<keyword evidence="6" id="KW-0732">Signal</keyword>
<feature type="chain" id="PRO_5022126049" evidence="6">
    <location>
        <begin position="21"/>
        <end position="177"/>
    </location>
</feature>
<feature type="domain" description="Cytochrome c" evidence="7">
    <location>
        <begin position="21"/>
        <end position="113"/>
    </location>
</feature>
<protein>
    <submittedName>
        <fullName evidence="8">Cytochrome c</fullName>
    </submittedName>
</protein>
<reference evidence="8 9" key="1">
    <citation type="submission" date="2019-06" db="EMBL/GenBank/DDBJ databases">
        <title>Sorghum-associated microbial communities from plants grown in Nebraska, USA.</title>
        <authorList>
            <person name="Schachtman D."/>
        </authorList>
    </citation>
    <scope>NUCLEOTIDE SEQUENCE [LARGE SCALE GENOMIC DNA]</scope>
    <source>
        <strain evidence="8 9">1209</strain>
    </source>
</reference>
<evidence type="ECO:0000259" key="7">
    <source>
        <dbReference type="PROSITE" id="PS51007"/>
    </source>
</evidence>
<keyword evidence="9" id="KW-1185">Reference proteome</keyword>
<feature type="signal peptide" evidence="6">
    <location>
        <begin position="1"/>
        <end position="20"/>
    </location>
</feature>
<gene>
    <name evidence="8" type="ORF">FHW36_103498</name>
</gene>
<evidence type="ECO:0000256" key="1">
    <source>
        <dbReference type="ARBA" id="ARBA00022617"/>
    </source>
</evidence>
<evidence type="ECO:0000256" key="5">
    <source>
        <dbReference type="SAM" id="Phobius"/>
    </source>
</evidence>
<dbReference type="Gene3D" id="1.10.760.10">
    <property type="entry name" value="Cytochrome c-like domain"/>
    <property type="match status" value="1"/>
</dbReference>
<keyword evidence="5" id="KW-0472">Membrane</keyword>
<accession>A0A561PU98</accession>
<evidence type="ECO:0000256" key="3">
    <source>
        <dbReference type="ARBA" id="ARBA00023004"/>
    </source>
</evidence>
<keyword evidence="1 4" id="KW-0349">Heme</keyword>
<dbReference type="GO" id="GO:0020037">
    <property type="term" value="F:heme binding"/>
    <property type="evidence" value="ECO:0007669"/>
    <property type="project" value="InterPro"/>
</dbReference>
<organism evidence="8 9">
    <name type="scientific">Chitinophaga polysaccharea</name>
    <dbReference type="NCBI Taxonomy" id="1293035"/>
    <lineage>
        <taxon>Bacteria</taxon>
        <taxon>Pseudomonadati</taxon>
        <taxon>Bacteroidota</taxon>
        <taxon>Chitinophagia</taxon>
        <taxon>Chitinophagales</taxon>
        <taxon>Chitinophagaceae</taxon>
        <taxon>Chitinophaga</taxon>
    </lineage>
</organism>
<dbReference type="Proteomes" id="UP000320811">
    <property type="component" value="Unassembled WGS sequence"/>
</dbReference>
<dbReference type="PROSITE" id="PS51007">
    <property type="entry name" value="CYTC"/>
    <property type="match status" value="1"/>
</dbReference>
<dbReference type="SUPFAM" id="SSF46626">
    <property type="entry name" value="Cytochrome c"/>
    <property type="match status" value="1"/>
</dbReference>
<evidence type="ECO:0000256" key="4">
    <source>
        <dbReference type="PROSITE-ProRule" id="PRU00433"/>
    </source>
</evidence>
<evidence type="ECO:0000313" key="8">
    <source>
        <dbReference type="EMBL" id="TWF41694.1"/>
    </source>
</evidence>
<name>A0A561PU98_9BACT</name>
<dbReference type="GO" id="GO:0009055">
    <property type="term" value="F:electron transfer activity"/>
    <property type="evidence" value="ECO:0007669"/>
    <property type="project" value="InterPro"/>
</dbReference>
<proteinExistence type="predicted"/>